<dbReference type="RefSeq" id="WP_182923132.1">
    <property type="nucleotide sequence ID" value="NZ_WNXD01000002.1"/>
</dbReference>
<dbReference type="InterPro" id="IPR045257">
    <property type="entry name" value="E2/Pdx1"/>
</dbReference>
<dbReference type="Gene3D" id="4.10.320.10">
    <property type="entry name" value="E3-binding domain"/>
    <property type="match status" value="1"/>
</dbReference>
<name>A0A923E1R8_9SPHI</name>
<dbReference type="PROSITE" id="PS50968">
    <property type="entry name" value="BIOTINYL_LIPOYL"/>
    <property type="match status" value="2"/>
</dbReference>
<evidence type="ECO:0000259" key="7">
    <source>
        <dbReference type="PROSITE" id="PS51826"/>
    </source>
</evidence>
<evidence type="ECO:0000256" key="3">
    <source>
        <dbReference type="ARBA" id="ARBA00022823"/>
    </source>
</evidence>
<gene>
    <name evidence="8" type="ORF">GM921_13330</name>
</gene>
<dbReference type="InterPro" id="IPR000089">
    <property type="entry name" value="Biotin_lipoyl"/>
</dbReference>
<dbReference type="Proteomes" id="UP000601055">
    <property type="component" value="Unassembled WGS sequence"/>
</dbReference>
<evidence type="ECO:0000313" key="8">
    <source>
        <dbReference type="EMBL" id="MBB2146478.1"/>
    </source>
</evidence>
<dbReference type="SUPFAM" id="SSF52777">
    <property type="entry name" value="CoA-dependent acyltransferases"/>
    <property type="match status" value="1"/>
</dbReference>
<keyword evidence="8" id="KW-0670">Pyruvate</keyword>
<comment type="cofactor">
    <cofactor evidence="1 4">
        <name>(R)-lipoate</name>
        <dbReference type="ChEBI" id="CHEBI:83088"/>
    </cofactor>
</comment>
<feature type="domain" description="Lipoyl-binding" evidence="6">
    <location>
        <begin position="129"/>
        <end position="204"/>
    </location>
</feature>
<proteinExistence type="inferred from homology"/>
<protein>
    <recommendedName>
        <fullName evidence="4">Dihydrolipoamide acetyltransferase component of pyruvate dehydrogenase complex</fullName>
        <ecNumber evidence="4">2.3.1.-</ecNumber>
    </recommendedName>
</protein>
<dbReference type="AlphaFoldDB" id="A0A923E1R8"/>
<keyword evidence="3 4" id="KW-0450">Lipoyl</keyword>
<dbReference type="SUPFAM" id="SSF47005">
    <property type="entry name" value="Peripheral subunit-binding domain of 2-oxo acid dehydrogenase complex"/>
    <property type="match status" value="1"/>
</dbReference>
<evidence type="ECO:0000259" key="6">
    <source>
        <dbReference type="PROSITE" id="PS50968"/>
    </source>
</evidence>
<dbReference type="InterPro" id="IPR023213">
    <property type="entry name" value="CAT-like_dom_sf"/>
</dbReference>
<dbReference type="GO" id="GO:0045254">
    <property type="term" value="C:pyruvate dehydrogenase complex"/>
    <property type="evidence" value="ECO:0007669"/>
    <property type="project" value="InterPro"/>
</dbReference>
<feature type="compositionally biased region" description="Polar residues" evidence="5">
    <location>
        <begin position="238"/>
        <end position="261"/>
    </location>
</feature>
<dbReference type="PANTHER" id="PTHR23151">
    <property type="entry name" value="DIHYDROLIPOAMIDE ACETYL/SUCCINYL-TRANSFERASE-RELATED"/>
    <property type="match status" value="1"/>
</dbReference>
<evidence type="ECO:0000313" key="9">
    <source>
        <dbReference type="Proteomes" id="UP000601055"/>
    </source>
</evidence>
<dbReference type="SUPFAM" id="SSF51230">
    <property type="entry name" value="Single hybrid motif"/>
    <property type="match status" value="2"/>
</dbReference>
<feature type="compositionally biased region" description="Basic and acidic residues" evidence="5">
    <location>
        <begin position="97"/>
        <end position="111"/>
    </location>
</feature>
<dbReference type="InterPro" id="IPR036625">
    <property type="entry name" value="E3-bd_dom_sf"/>
</dbReference>
<keyword evidence="4" id="KW-0012">Acyltransferase</keyword>
<dbReference type="GO" id="GO:0006086">
    <property type="term" value="P:pyruvate decarboxylation to acetyl-CoA"/>
    <property type="evidence" value="ECO:0007669"/>
    <property type="project" value="InterPro"/>
</dbReference>
<dbReference type="PROSITE" id="PS00189">
    <property type="entry name" value="LIPOYL"/>
    <property type="match status" value="2"/>
</dbReference>
<dbReference type="InterPro" id="IPR011053">
    <property type="entry name" value="Single_hybrid_motif"/>
</dbReference>
<sequence>MADIVKMPKMSDTMTEGVMAKWHKKVGDKVKSGDVLAEVETDKATMDLESYWDGTLLFVGVEEGKAVPVDAVIAVIGKEGEDYKAALEAEVSAAKADAPKTEEAPKEETKAEAPAQGGLSEEELAKKGVTVIRMPLLSDTMTEGVIAEWHKKVGDKVKGDDILADVETDKATMEIMGYADGTLLHIGVNKGEAAKVNGIIAIVGPEGTDISSILAQGDAPAKPTVDKSADAPVKEQVQASPSIETPTASSCGPTTTNNSNGGRIIASPLAKKIAKDKGIDLAQVAGSAEGGRIIKKDIENFKPSAAPQADSQKSESPKDKAVVAPVIPTYVGEVKFTEAPVSQMRKIIAKRLAESLFTAPHFYLTVSIDMDGAIAARTAINTVAPVKVSFNDIVIKAVAIALKKHPAVNSSWGGDKIRFNEHTNIGVAMAVEDGLLVPVVRFADGKSLSHISAEVKDFGQKAKAKKLQPSDWEGSTFTVSNLGMFGIDEFTSIINSPDGAILSVGAIQAIPVVKNGAVVPGNVMKLTLGCDHRVVDGATGAQFLQTLKGLLEEPIRLLA</sequence>
<dbReference type="PROSITE" id="PS51826">
    <property type="entry name" value="PSBD"/>
    <property type="match status" value="1"/>
</dbReference>
<evidence type="ECO:0000256" key="1">
    <source>
        <dbReference type="ARBA" id="ARBA00001938"/>
    </source>
</evidence>
<dbReference type="InterPro" id="IPR003016">
    <property type="entry name" value="2-oxoA_DH_lipoyl-BS"/>
</dbReference>
<evidence type="ECO:0000256" key="4">
    <source>
        <dbReference type="RuleBase" id="RU003423"/>
    </source>
</evidence>
<comment type="caution">
    <text evidence="8">The sequence shown here is derived from an EMBL/GenBank/DDBJ whole genome shotgun (WGS) entry which is preliminary data.</text>
</comment>
<reference evidence="8" key="1">
    <citation type="submission" date="2019-11" db="EMBL/GenBank/DDBJ databases">
        <title>Description of Pedobacter sp. LMG 31464T.</title>
        <authorList>
            <person name="Carlier A."/>
            <person name="Qi S."/>
            <person name="Vandamme P."/>
        </authorList>
    </citation>
    <scope>NUCLEOTIDE SEQUENCE</scope>
    <source>
        <strain evidence="8">LMG 31464</strain>
    </source>
</reference>
<keyword evidence="9" id="KW-1185">Reference proteome</keyword>
<evidence type="ECO:0000256" key="5">
    <source>
        <dbReference type="SAM" id="MobiDB-lite"/>
    </source>
</evidence>
<dbReference type="Pfam" id="PF02817">
    <property type="entry name" value="E3_binding"/>
    <property type="match status" value="1"/>
</dbReference>
<dbReference type="PANTHER" id="PTHR23151:SF90">
    <property type="entry name" value="DIHYDROLIPOYLLYSINE-RESIDUE ACETYLTRANSFERASE COMPONENT OF PYRUVATE DEHYDROGENASE COMPLEX, MITOCHONDRIAL-RELATED"/>
    <property type="match status" value="1"/>
</dbReference>
<keyword evidence="4" id="KW-0808">Transferase</keyword>
<dbReference type="Pfam" id="PF00198">
    <property type="entry name" value="2-oxoacid_dh"/>
    <property type="match status" value="1"/>
</dbReference>
<dbReference type="Pfam" id="PF00364">
    <property type="entry name" value="Biotin_lipoyl"/>
    <property type="match status" value="2"/>
</dbReference>
<dbReference type="InterPro" id="IPR004167">
    <property type="entry name" value="PSBD"/>
</dbReference>
<feature type="region of interest" description="Disordered" evidence="5">
    <location>
        <begin position="94"/>
        <end position="120"/>
    </location>
</feature>
<dbReference type="GO" id="GO:0016746">
    <property type="term" value="F:acyltransferase activity"/>
    <property type="evidence" value="ECO:0007669"/>
    <property type="project" value="UniProtKB-KW"/>
</dbReference>
<organism evidence="8 9">
    <name type="scientific">Pedobacter planticolens</name>
    <dbReference type="NCBI Taxonomy" id="2679964"/>
    <lineage>
        <taxon>Bacteria</taxon>
        <taxon>Pseudomonadati</taxon>
        <taxon>Bacteroidota</taxon>
        <taxon>Sphingobacteriia</taxon>
        <taxon>Sphingobacteriales</taxon>
        <taxon>Sphingobacteriaceae</taxon>
        <taxon>Pedobacter</taxon>
    </lineage>
</organism>
<comment type="similarity">
    <text evidence="2 4">Belongs to the 2-oxoacid dehydrogenase family.</text>
</comment>
<evidence type="ECO:0000256" key="2">
    <source>
        <dbReference type="ARBA" id="ARBA00007317"/>
    </source>
</evidence>
<feature type="region of interest" description="Disordered" evidence="5">
    <location>
        <begin position="238"/>
        <end position="263"/>
    </location>
</feature>
<feature type="domain" description="Peripheral subunit-binding (PSBD)" evidence="7">
    <location>
        <begin position="265"/>
        <end position="302"/>
    </location>
</feature>
<accession>A0A923E1R8</accession>
<dbReference type="EC" id="2.3.1.-" evidence="4"/>
<dbReference type="Gene3D" id="3.30.559.10">
    <property type="entry name" value="Chloramphenicol acetyltransferase-like domain"/>
    <property type="match status" value="1"/>
</dbReference>
<dbReference type="CDD" id="cd06849">
    <property type="entry name" value="lipoyl_domain"/>
    <property type="match status" value="2"/>
</dbReference>
<feature type="domain" description="Lipoyl-binding" evidence="6">
    <location>
        <begin position="2"/>
        <end position="77"/>
    </location>
</feature>
<dbReference type="Gene3D" id="2.40.50.100">
    <property type="match status" value="2"/>
</dbReference>
<dbReference type="EMBL" id="WNXD01000002">
    <property type="protein sequence ID" value="MBB2146478.1"/>
    <property type="molecule type" value="Genomic_DNA"/>
</dbReference>
<dbReference type="InterPro" id="IPR001078">
    <property type="entry name" value="2-oxoacid_DH_actylTfrase"/>
</dbReference>